<evidence type="ECO:0000313" key="2">
    <source>
        <dbReference type="Proteomes" id="UP000254156"/>
    </source>
</evidence>
<proteinExistence type="predicted"/>
<dbReference type="PROSITE" id="PS51257">
    <property type="entry name" value="PROKAR_LIPOPROTEIN"/>
    <property type="match status" value="1"/>
</dbReference>
<reference evidence="1 2" key="1">
    <citation type="submission" date="2018-06" db="EMBL/GenBank/DDBJ databases">
        <authorList>
            <consortium name="Pathogen Informatics"/>
            <person name="Doyle S."/>
        </authorList>
    </citation>
    <scope>NUCLEOTIDE SEQUENCE [LARGE SCALE GENOMIC DNA]</scope>
    <source>
        <strain evidence="1 2">NCTC11632</strain>
    </source>
</reference>
<dbReference type="AlphaFoldDB" id="A0A379E9K9"/>
<dbReference type="RefSeq" id="WP_025003793.1">
    <property type="nucleotide sequence ID" value="NZ_UGTF01000002.1"/>
</dbReference>
<name>A0A379E9K9_9PORP</name>
<dbReference type="EMBL" id="UGTF01000002">
    <property type="protein sequence ID" value="SUB89140.1"/>
    <property type="molecule type" value="Genomic_DNA"/>
</dbReference>
<gene>
    <name evidence="1" type="ORF">NCTC11632_01239</name>
</gene>
<dbReference type="Proteomes" id="UP000254156">
    <property type="component" value="Unassembled WGS sequence"/>
</dbReference>
<accession>A0A379E9K9</accession>
<organism evidence="1 2">
    <name type="scientific">Porphyromonas macacae</name>
    <dbReference type="NCBI Taxonomy" id="28115"/>
    <lineage>
        <taxon>Bacteria</taxon>
        <taxon>Pseudomonadati</taxon>
        <taxon>Bacteroidota</taxon>
        <taxon>Bacteroidia</taxon>
        <taxon>Bacteroidales</taxon>
        <taxon>Porphyromonadaceae</taxon>
        <taxon>Porphyromonas</taxon>
    </lineage>
</organism>
<protein>
    <submittedName>
        <fullName evidence="1">Uncharacterized protein</fullName>
    </submittedName>
</protein>
<evidence type="ECO:0000313" key="1">
    <source>
        <dbReference type="EMBL" id="SUB89140.1"/>
    </source>
</evidence>
<sequence>MKRKISILSIAVSVFVLLTLAILPHHHHGGLACPVPVMEFCKQDNAYNDVHTHHHIPVGQDGDSCIIENGFIVTPSSVQMKNRDFSCKTDKHNYIYVLVGYLFDFWTDDFLNDVGPGEYISFYKSAETYRFQGLRAPPVIFSEIQA</sequence>